<evidence type="ECO:0000256" key="1">
    <source>
        <dbReference type="SAM" id="MobiDB-lite"/>
    </source>
</evidence>
<dbReference type="KEGG" id="agv:OJF2_46530"/>
<protein>
    <submittedName>
        <fullName evidence="3">Uncharacterized protein</fullName>
    </submittedName>
</protein>
<evidence type="ECO:0000256" key="2">
    <source>
        <dbReference type="SAM" id="Phobius"/>
    </source>
</evidence>
<accession>A0A5B9W654</accession>
<dbReference type="Proteomes" id="UP000324233">
    <property type="component" value="Chromosome"/>
</dbReference>
<keyword evidence="2" id="KW-0812">Transmembrane</keyword>
<dbReference type="AlphaFoldDB" id="A0A5B9W654"/>
<keyword evidence="2" id="KW-1133">Transmembrane helix</keyword>
<keyword evidence="2" id="KW-0472">Membrane</keyword>
<reference evidence="3 4" key="1">
    <citation type="submission" date="2019-08" db="EMBL/GenBank/DDBJ databases">
        <title>Deep-cultivation of Planctomycetes and their phenomic and genomic characterization uncovers novel biology.</title>
        <authorList>
            <person name="Wiegand S."/>
            <person name="Jogler M."/>
            <person name="Boedeker C."/>
            <person name="Pinto D."/>
            <person name="Vollmers J."/>
            <person name="Rivas-Marin E."/>
            <person name="Kohn T."/>
            <person name="Peeters S.H."/>
            <person name="Heuer A."/>
            <person name="Rast P."/>
            <person name="Oberbeckmann S."/>
            <person name="Bunk B."/>
            <person name="Jeske O."/>
            <person name="Meyerdierks A."/>
            <person name="Storesund J.E."/>
            <person name="Kallscheuer N."/>
            <person name="Luecker S."/>
            <person name="Lage O.M."/>
            <person name="Pohl T."/>
            <person name="Merkel B.J."/>
            <person name="Hornburger P."/>
            <person name="Mueller R.-W."/>
            <person name="Bruemmer F."/>
            <person name="Labrenz M."/>
            <person name="Spormann A.M."/>
            <person name="Op den Camp H."/>
            <person name="Overmann J."/>
            <person name="Amann R."/>
            <person name="Jetten M.S.M."/>
            <person name="Mascher T."/>
            <person name="Medema M.H."/>
            <person name="Devos D.P."/>
            <person name="Kaster A.-K."/>
            <person name="Ovreas L."/>
            <person name="Rohde M."/>
            <person name="Galperin M.Y."/>
            <person name="Jogler C."/>
        </authorList>
    </citation>
    <scope>NUCLEOTIDE SEQUENCE [LARGE SCALE GENOMIC DNA]</scope>
    <source>
        <strain evidence="3 4">OJF2</strain>
    </source>
</reference>
<name>A0A5B9W654_9BACT</name>
<evidence type="ECO:0000313" key="3">
    <source>
        <dbReference type="EMBL" id="QEH36093.1"/>
    </source>
</evidence>
<dbReference type="RefSeq" id="WP_168221986.1">
    <property type="nucleotide sequence ID" value="NZ_CP042997.1"/>
</dbReference>
<keyword evidence="4" id="KW-1185">Reference proteome</keyword>
<gene>
    <name evidence="3" type="ORF">OJF2_46530</name>
</gene>
<feature type="transmembrane region" description="Helical" evidence="2">
    <location>
        <begin position="21"/>
        <end position="42"/>
    </location>
</feature>
<proteinExistence type="predicted"/>
<dbReference type="EMBL" id="CP042997">
    <property type="protein sequence ID" value="QEH36093.1"/>
    <property type="molecule type" value="Genomic_DNA"/>
</dbReference>
<sequence>MPTPCKELGPARSRSRRHGSAPAAVLTGIVFGAYPAGCAALPGPAEAMRAE</sequence>
<feature type="region of interest" description="Disordered" evidence="1">
    <location>
        <begin position="1"/>
        <end position="20"/>
    </location>
</feature>
<organism evidence="3 4">
    <name type="scientific">Aquisphaera giovannonii</name>
    <dbReference type="NCBI Taxonomy" id="406548"/>
    <lineage>
        <taxon>Bacteria</taxon>
        <taxon>Pseudomonadati</taxon>
        <taxon>Planctomycetota</taxon>
        <taxon>Planctomycetia</taxon>
        <taxon>Isosphaerales</taxon>
        <taxon>Isosphaeraceae</taxon>
        <taxon>Aquisphaera</taxon>
    </lineage>
</organism>
<evidence type="ECO:0000313" key="4">
    <source>
        <dbReference type="Proteomes" id="UP000324233"/>
    </source>
</evidence>